<protein>
    <submittedName>
        <fullName evidence="2">Glutaredoxin</fullName>
    </submittedName>
</protein>
<dbReference type="Gene3D" id="3.40.30.10">
    <property type="entry name" value="Glutaredoxin"/>
    <property type="match status" value="1"/>
</dbReference>
<dbReference type="OrthoDB" id="9795531at2"/>
<evidence type="ECO:0000313" key="3">
    <source>
        <dbReference type="Proteomes" id="UP000005496"/>
    </source>
</evidence>
<name>D6SSX0_9BACT</name>
<dbReference type="Proteomes" id="UP000005496">
    <property type="component" value="Unassembled WGS sequence"/>
</dbReference>
<comment type="caution">
    <text evidence="2">The sequence shown here is derived from an EMBL/GenBank/DDBJ whole genome shotgun (WGS) entry which is preliminary data.</text>
</comment>
<dbReference type="PROSITE" id="PS51354">
    <property type="entry name" value="GLUTAREDOXIN_2"/>
    <property type="match status" value="1"/>
</dbReference>
<reference evidence="2" key="1">
    <citation type="submission" date="2010-05" db="EMBL/GenBank/DDBJ databases">
        <title>The draft genome of Desulfonatronospira thiodismutans ASO3-1.</title>
        <authorList>
            <consortium name="US DOE Joint Genome Institute (JGI-PGF)"/>
            <person name="Lucas S."/>
            <person name="Copeland A."/>
            <person name="Lapidus A."/>
            <person name="Cheng J.-F."/>
            <person name="Bruce D."/>
            <person name="Goodwin L."/>
            <person name="Pitluck S."/>
            <person name="Chertkov O."/>
            <person name="Brettin T."/>
            <person name="Detter J.C."/>
            <person name="Han C."/>
            <person name="Land M.L."/>
            <person name="Hauser L."/>
            <person name="Kyrpides N."/>
            <person name="Mikhailova N."/>
            <person name="Muyzer G."/>
            <person name="Woyke T."/>
        </authorList>
    </citation>
    <scope>NUCLEOTIDE SEQUENCE [LARGE SCALE GENOMIC DNA]</scope>
    <source>
        <strain evidence="2">ASO3-1</strain>
    </source>
</reference>
<evidence type="ECO:0000259" key="1">
    <source>
        <dbReference type="Pfam" id="PF00462"/>
    </source>
</evidence>
<evidence type="ECO:0000313" key="2">
    <source>
        <dbReference type="EMBL" id="EFI33786.1"/>
    </source>
</evidence>
<dbReference type="Pfam" id="PF00462">
    <property type="entry name" value="Glutaredoxin"/>
    <property type="match status" value="1"/>
</dbReference>
<dbReference type="eggNOG" id="COG0695">
    <property type="taxonomic scope" value="Bacteria"/>
</dbReference>
<accession>D6SSX0</accession>
<proteinExistence type="predicted"/>
<feature type="domain" description="Glutaredoxin" evidence="1">
    <location>
        <begin position="5"/>
        <end position="69"/>
    </location>
</feature>
<dbReference type="SUPFAM" id="SSF52833">
    <property type="entry name" value="Thioredoxin-like"/>
    <property type="match status" value="1"/>
</dbReference>
<dbReference type="AlphaFoldDB" id="D6SSX0"/>
<dbReference type="InterPro" id="IPR036249">
    <property type="entry name" value="Thioredoxin-like_sf"/>
</dbReference>
<dbReference type="RefSeq" id="WP_008871135.1">
    <property type="nucleotide sequence ID" value="NZ_ACJN02000003.1"/>
</dbReference>
<keyword evidence="3" id="KW-1185">Reference proteome</keyword>
<sequence length="84" mass="9457">MSQEVKIFALSTCIHCKKAKEYLDQCSVKYTPVHVDWLTGEERNNTLAELKKYNPAASFPTILVGDRVIVGFRKDELDQALGIA</sequence>
<dbReference type="CDD" id="cd02976">
    <property type="entry name" value="NrdH"/>
    <property type="match status" value="1"/>
</dbReference>
<dbReference type="EMBL" id="ACJN02000003">
    <property type="protein sequence ID" value="EFI33786.1"/>
    <property type="molecule type" value="Genomic_DNA"/>
</dbReference>
<gene>
    <name evidence="2" type="ORF">Dthio_PD1125</name>
</gene>
<dbReference type="InterPro" id="IPR002109">
    <property type="entry name" value="Glutaredoxin"/>
</dbReference>
<organism evidence="2 3">
    <name type="scientific">Desulfonatronospira thiodismutans ASO3-1</name>
    <dbReference type="NCBI Taxonomy" id="555779"/>
    <lineage>
        <taxon>Bacteria</taxon>
        <taxon>Pseudomonadati</taxon>
        <taxon>Thermodesulfobacteriota</taxon>
        <taxon>Desulfovibrionia</taxon>
        <taxon>Desulfovibrionales</taxon>
        <taxon>Desulfonatronovibrionaceae</taxon>
        <taxon>Desulfonatronospira</taxon>
    </lineage>
</organism>